<reference evidence="11" key="1">
    <citation type="submission" date="2016-09" db="EMBL/GenBank/DDBJ databases">
        <title>Draft genome sequence of a novel species of the family Streptococcaceae isolated from flowers.</title>
        <authorList>
            <person name="Chuah L.-O."/>
            <person name="Yap K.-P."/>
            <person name="Thong K.L."/>
            <person name="Liong M.T."/>
            <person name="Ahmad R."/>
            <person name="Rusul G."/>
        </authorList>
    </citation>
    <scope>NUCLEOTIDE SEQUENCE [LARGE SCALE GENOMIC DNA]</scope>
    <source>
        <strain evidence="11">DF1</strain>
    </source>
</reference>
<dbReference type="Pfam" id="PF18967">
    <property type="entry name" value="PycTM"/>
    <property type="match status" value="1"/>
</dbReference>
<evidence type="ECO:0000256" key="8">
    <source>
        <dbReference type="SAM" id="Phobius"/>
    </source>
</evidence>
<evidence type="ECO:0000256" key="5">
    <source>
        <dbReference type="ARBA" id="ARBA00022989"/>
    </source>
</evidence>
<evidence type="ECO:0000256" key="3">
    <source>
        <dbReference type="ARBA" id="ARBA00022692"/>
    </source>
</evidence>
<protein>
    <recommendedName>
        <fullName evidence="9">Pycsar effector protein domain-containing protein</fullName>
    </recommendedName>
</protein>
<evidence type="ECO:0000313" key="10">
    <source>
        <dbReference type="EMBL" id="OFI48338.1"/>
    </source>
</evidence>
<evidence type="ECO:0000256" key="7">
    <source>
        <dbReference type="ARBA" id="ARBA00023136"/>
    </source>
</evidence>
<name>A0A1E8GLE2_9LACT</name>
<dbReference type="RefSeq" id="WP_070793343.1">
    <property type="nucleotide sequence ID" value="NZ_MKIR01000026.1"/>
</dbReference>
<dbReference type="AlphaFoldDB" id="A0A1E8GLE2"/>
<accession>A0A1E8GLE2</accession>
<keyword evidence="11" id="KW-1185">Reference proteome</keyword>
<dbReference type="OrthoDB" id="350535at2"/>
<evidence type="ECO:0000313" key="11">
    <source>
        <dbReference type="Proteomes" id="UP000178622"/>
    </source>
</evidence>
<dbReference type="Proteomes" id="UP000178622">
    <property type="component" value="Unassembled WGS sequence"/>
</dbReference>
<keyword evidence="4" id="KW-0547">Nucleotide-binding</keyword>
<feature type="transmembrane region" description="Helical" evidence="8">
    <location>
        <begin position="45"/>
        <end position="65"/>
    </location>
</feature>
<comment type="caution">
    <text evidence="10">The sequence shown here is derived from an EMBL/GenBank/DDBJ whole genome shotgun (WGS) entry which is preliminary data.</text>
</comment>
<evidence type="ECO:0000259" key="9">
    <source>
        <dbReference type="Pfam" id="PF18967"/>
    </source>
</evidence>
<keyword evidence="3 8" id="KW-0812">Transmembrane</keyword>
<evidence type="ECO:0000256" key="1">
    <source>
        <dbReference type="ARBA" id="ARBA00004236"/>
    </source>
</evidence>
<proteinExistence type="predicted"/>
<feature type="transmembrane region" description="Helical" evidence="8">
    <location>
        <begin position="20"/>
        <end position="39"/>
    </location>
</feature>
<dbReference type="EMBL" id="MKIR01000026">
    <property type="protein sequence ID" value="OFI48338.1"/>
    <property type="molecule type" value="Genomic_DNA"/>
</dbReference>
<keyword evidence="6" id="KW-0051">Antiviral defense</keyword>
<keyword evidence="7 8" id="KW-0472">Membrane</keyword>
<gene>
    <name evidence="10" type="ORF">BG261_08635</name>
</gene>
<evidence type="ECO:0000256" key="6">
    <source>
        <dbReference type="ARBA" id="ARBA00023118"/>
    </source>
</evidence>
<organism evidence="10 11">
    <name type="scientific">Floricoccus tropicus</name>
    <dbReference type="NCBI Taxonomy" id="1859473"/>
    <lineage>
        <taxon>Bacteria</taxon>
        <taxon>Bacillati</taxon>
        <taxon>Bacillota</taxon>
        <taxon>Bacilli</taxon>
        <taxon>Lactobacillales</taxon>
        <taxon>Streptococcaceae</taxon>
        <taxon>Floricoccus</taxon>
    </lineage>
</organism>
<keyword evidence="2" id="KW-1003">Cell membrane</keyword>
<dbReference type="InterPro" id="IPR043760">
    <property type="entry name" value="PycTM_dom"/>
</dbReference>
<feature type="domain" description="Pycsar effector protein" evidence="9">
    <location>
        <begin position="7"/>
        <end position="129"/>
    </location>
</feature>
<evidence type="ECO:0000256" key="4">
    <source>
        <dbReference type="ARBA" id="ARBA00022741"/>
    </source>
</evidence>
<feature type="transmembrane region" description="Helical" evidence="8">
    <location>
        <begin position="116"/>
        <end position="136"/>
    </location>
</feature>
<comment type="subcellular location">
    <subcellularLocation>
        <location evidence="1">Cell membrane</location>
    </subcellularLocation>
</comment>
<evidence type="ECO:0000256" key="2">
    <source>
        <dbReference type="ARBA" id="ARBA00022475"/>
    </source>
</evidence>
<dbReference type="STRING" id="1859473.BG261_08635"/>
<keyword evidence="5 8" id="KW-1133">Transmembrane helix</keyword>
<sequence>MDDDDYKNIYEDFSGWLKFIEAKNLAFLTIQLGALYAILKLQNVRIGLTSVAFLVSIFILLTSLIPRIDKTSKNVVYFGSWIDKDTAEISKLEKSYKTQCKDIALVISKKSKKFRYSLFIFILAILYGLFVNWNIIGKLFC</sequence>